<dbReference type="Proteomes" id="UP000215914">
    <property type="component" value="Chromosome 2"/>
</dbReference>
<protein>
    <submittedName>
        <fullName evidence="1">Uncharacterized protein</fullName>
    </submittedName>
</protein>
<accession>A0A251VE26</accession>
<gene>
    <name evidence="1" type="ORF">HannXRQ_Chr02g0039381</name>
</gene>
<proteinExistence type="predicted"/>
<reference evidence="2" key="1">
    <citation type="journal article" date="2017" name="Nature">
        <title>The sunflower genome provides insights into oil metabolism, flowering and Asterid evolution.</title>
        <authorList>
            <person name="Badouin H."/>
            <person name="Gouzy J."/>
            <person name="Grassa C.J."/>
            <person name="Murat F."/>
            <person name="Staton S.E."/>
            <person name="Cottret L."/>
            <person name="Lelandais-Briere C."/>
            <person name="Owens G.L."/>
            <person name="Carrere S."/>
            <person name="Mayjonade B."/>
            <person name="Legrand L."/>
            <person name="Gill N."/>
            <person name="Kane N.C."/>
            <person name="Bowers J.E."/>
            <person name="Hubner S."/>
            <person name="Bellec A."/>
            <person name="Berard A."/>
            <person name="Berges H."/>
            <person name="Blanchet N."/>
            <person name="Boniface M.C."/>
            <person name="Brunel D."/>
            <person name="Catrice O."/>
            <person name="Chaidir N."/>
            <person name="Claudel C."/>
            <person name="Donnadieu C."/>
            <person name="Faraut T."/>
            <person name="Fievet G."/>
            <person name="Helmstetter N."/>
            <person name="King M."/>
            <person name="Knapp S.J."/>
            <person name="Lai Z."/>
            <person name="Le Paslier M.C."/>
            <person name="Lippi Y."/>
            <person name="Lorenzon L."/>
            <person name="Mandel J.R."/>
            <person name="Marage G."/>
            <person name="Marchand G."/>
            <person name="Marquand E."/>
            <person name="Bret-Mestries E."/>
            <person name="Morien E."/>
            <person name="Nambeesan S."/>
            <person name="Nguyen T."/>
            <person name="Pegot-Espagnet P."/>
            <person name="Pouilly N."/>
            <person name="Raftis F."/>
            <person name="Sallet E."/>
            <person name="Schiex T."/>
            <person name="Thomas J."/>
            <person name="Vandecasteele C."/>
            <person name="Vares D."/>
            <person name="Vear F."/>
            <person name="Vautrin S."/>
            <person name="Crespi M."/>
            <person name="Mangin B."/>
            <person name="Burke J.M."/>
            <person name="Salse J."/>
            <person name="Munos S."/>
            <person name="Vincourt P."/>
            <person name="Rieseberg L.H."/>
            <person name="Langlade N.B."/>
        </authorList>
    </citation>
    <scope>NUCLEOTIDE SEQUENCE [LARGE SCALE GENOMIC DNA]</scope>
    <source>
        <strain evidence="2">cv. SF193</strain>
    </source>
</reference>
<sequence>MIFNLLKCRGTHWSVKCDFVTKFVSDFHFLAILVCWDERSNFSKAVFSSSCFL</sequence>
<evidence type="ECO:0000313" key="1">
    <source>
        <dbReference type="EMBL" id="OTG33867.1"/>
    </source>
</evidence>
<name>A0A251VE26_HELAN</name>
<dbReference type="EMBL" id="CM007891">
    <property type="protein sequence ID" value="OTG33867.1"/>
    <property type="molecule type" value="Genomic_DNA"/>
</dbReference>
<dbReference type="AlphaFoldDB" id="A0A251VE26"/>
<keyword evidence="2" id="KW-1185">Reference proteome</keyword>
<dbReference type="InParanoid" id="A0A251VE26"/>
<organism evidence="1 2">
    <name type="scientific">Helianthus annuus</name>
    <name type="common">Common sunflower</name>
    <dbReference type="NCBI Taxonomy" id="4232"/>
    <lineage>
        <taxon>Eukaryota</taxon>
        <taxon>Viridiplantae</taxon>
        <taxon>Streptophyta</taxon>
        <taxon>Embryophyta</taxon>
        <taxon>Tracheophyta</taxon>
        <taxon>Spermatophyta</taxon>
        <taxon>Magnoliopsida</taxon>
        <taxon>eudicotyledons</taxon>
        <taxon>Gunneridae</taxon>
        <taxon>Pentapetalae</taxon>
        <taxon>asterids</taxon>
        <taxon>campanulids</taxon>
        <taxon>Asterales</taxon>
        <taxon>Asteraceae</taxon>
        <taxon>Asteroideae</taxon>
        <taxon>Heliantheae alliance</taxon>
        <taxon>Heliantheae</taxon>
        <taxon>Helianthus</taxon>
    </lineage>
</organism>
<evidence type="ECO:0000313" key="2">
    <source>
        <dbReference type="Proteomes" id="UP000215914"/>
    </source>
</evidence>